<evidence type="ECO:0000313" key="3">
    <source>
        <dbReference type="Proteomes" id="UP000054035"/>
    </source>
</evidence>
<sequence>MGFPKPGGAGLPSQALGTQASGGATLRTWHCTALRQAGDTRGDTQPLPGKRVISADALLPWRR</sequence>
<proteinExistence type="predicted"/>
<organism evidence="2 3">
    <name type="scientific">Xanthomonas axonopodis</name>
    <dbReference type="NCBI Taxonomy" id="53413"/>
    <lineage>
        <taxon>Bacteria</taxon>
        <taxon>Pseudomonadati</taxon>
        <taxon>Pseudomonadota</taxon>
        <taxon>Gammaproteobacteria</taxon>
        <taxon>Lysobacterales</taxon>
        <taxon>Lysobacteraceae</taxon>
        <taxon>Xanthomonas</taxon>
    </lineage>
</organism>
<dbReference type="EMBL" id="JFAQ01000056">
    <property type="protein sequence ID" value="KPL49669.1"/>
    <property type="molecule type" value="Genomic_DNA"/>
</dbReference>
<feature type="compositionally biased region" description="Gly residues" evidence="1">
    <location>
        <begin position="1"/>
        <end position="10"/>
    </location>
</feature>
<feature type="region of interest" description="Disordered" evidence="1">
    <location>
        <begin position="1"/>
        <end position="22"/>
    </location>
</feature>
<protein>
    <submittedName>
        <fullName evidence="2">Uncharacterized protein</fullName>
    </submittedName>
</protein>
<dbReference type="AlphaFoldDB" id="A0A0P6VUS9"/>
<accession>A0A0P6VUS9</accession>
<dbReference type="PATRIC" id="fig|53413.25.peg.3647"/>
<name>A0A0P6VUS9_9XANT</name>
<dbReference type="Proteomes" id="UP000054035">
    <property type="component" value="Unassembled WGS sequence"/>
</dbReference>
<evidence type="ECO:0000313" key="2">
    <source>
        <dbReference type="EMBL" id="KPL49669.1"/>
    </source>
</evidence>
<evidence type="ECO:0000256" key="1">
    <source>
        <dbReference type="SAM" id="MobiDB-lite"/>
    </source>
</evidence>
<comment type="caution">
    <text evidence="2">The sequence shown here is derived from an EMBL/GenBank/DDBJ whole genome shotgun (WGS) entry which is preliminary data.</text>
</comment>
<reference evidence="2 3" key="1">
    <citation type="submission" date="2014-02" db="EMBL/GenBank/DDBJ databases">
        <title>Genome sequence of Xanthomonas axonopodis DSM 3585 (T).</title>
        <authorList>
            <person name="Midha S."/>
            <person name="Patil P.B."/>
        </authorList>
    </citation>
    <scope>NUCLEOTIDE SEQUENCE [LARGE SCALE GENOMIC DNA]</scope>
    <source>
        <strain evidence="2 3">DSM 3585</strain>
    </source>
</reference>
<gene>
    <name evidence="2" type="ORF">XAXN_06050</name>
</gene>